<protein>
    <submittedName>
        <fullName evidence="1">Uncharacterized protein</fullName>
    </submittedName>
</protein>
<sequence length="115" mass="13108">MTRYELVGTAAVAGVRVWLWRRGQYLYLEVKYGPKREKVYLGKAAEINTEGEGPCGDCLELLRELAEAYNEAVELAKRALREGQTKEDYREALREISYAPKALREALEMVGHAEE</sequence>
<dbReference type="OrthoDB" id="30089at2157"/>
<dbReference type="AlphaFoldDB" id="A0A371R1D4"/>
<dbReference type="RefSeq" id="WP_116420709.1">
    <property type="nucleotide sequence ID" value="NZ_NMUE01000007.1"/>
</dbReference>
<evidence type="ECO:0000313" key="4">
    <source>
        <dbReference type="Proteomes" id="UP000257123"/>
    </source>
</evidence>
<proteinExistence type="predicted"/>
<evidence type="ECO:0000313" key="1">
    <source>
        <dbReference type="EMBL" id="RFA97293.1"/>
    </source>
</evidence>
<comment type="caution">
    <text evidence="1">The sequence shown here is derived from an EMBL/GenBank/DDBJ whole genome shotgun (WGS) entry which is preliminary data.</text>
</comment>
<name>A0A371R1D4_9CREN</name>
<reference evidence="3 4" key="1">
    <citation type="submission" date="2017-07" db="EMBL/GenBank/DDBJ databases">
        <title>Draft genome sequence of aerobic hyperthermophilic archaea, Pyrobaculum aerophilum YKB31 and YKB32.</title>
        <authorList>
            <person name="Mochizuki T."/>
            <person name="Berliner A.J."/>
            <person name="Yoshida-Takashima Y."/>
            <person name="Takaki Y."/>
            <person name="Nunoura T."/>
            <person name="Takai K."/>
        </authorList>
    </citation>
    <scope>NUCLEOTIDE SEQUENCE [LARGE SCALE GENOMIC DNA]</scope>
    <source>
        <strain evidence="1 4">YKB31</strain>
        <strain evidence="2 3">YKB32</strain>
    </source>
</reference>
<evidence type="ECO:0000313" key="2">
    <source>
        <dbReference type="EMBL" id="RFB00146.1"/>
    </source>
</evidence>
<dbReference type="EMBL" id="NMUE01000007">
    <property type="protein sequence ID" value="RFA97293.1"/>
    <property type="molecule type" value="Genomic_DNA"/>
</dbReference>
<evidence type="ECO:0000313" key="3">
    <source>
        <dbReference type="Proteomes" id="UP000256877"/>
    </source>
</evidence>
<accession>A0A371R1D4</accession>
<dbReference type="Proteomes" id="UP000256877">
    <property type="component" value="Unassembled WGS sequence"/>
</dbReference>
<organism evidence="1 4">
    <name type="scientific">Pyrobaculum aerophilum</name>
    <dbReference type="NCBI Taxonomy" id="13773"/>
    <lineage>
        <taxon>Archaea</taxon>
        <taxon>Thermoproteota</taxon>
        <taxon>Thermoprotei</taxon>
        <taxon>Thermoproteales</taxon>
        <taxon>Thermoproteaceae</taxon>
        <taxon>Pyrobaculum</taxon>
    </lineage>
</organism>
<gene>
    <name evidence="1" type="ORF">CGL51_03575</name>
    <name evidence="2" type="ORF">CGL52_02065</name>
</gene>
<dbReference type="Proteomes" id="UP000257123">
    <property type="component" value="Unassembled WGS sequence"/>
</dbReference>
<dbReference type="EMBL" id="NMUF01000003">
    <property type="protein sequence ID" value="RFB00146.1"/>
    <property type="molecule type" value="Genomic_DNA"/>
</dbReference>